<sequence length="287" mass="32192">MSGPSSAGNQLVRYFNVAGLVLLTYEYLITLGAEVHWVWGRKWWEFSRLAFTCTRYMTFVGAGMTVYAAIGSRTARECTPFGMASNAIHIISIISAEGLLILRTYAFWQRSKIMLISVIIFGAGCLASAITMAMFIKIPALPESLVDTNTGACVFQTYRASSLQYVWLVVFELGLLGLTIFKRFRHYHYSTSPLITVLYRDGVYYMVTIIITSFLNMMVTLFAPPSYNEILDTMQLVLHSVLASRILFNLRESNGSMQQDPETLPLESMAFQIGMTDTVSRGTTFEA</sequence>
<name>A0ACB8B1C0_9AGAM</name>
<reference evidence="1" key="1">
    <citation type="journal article" date="2021" name="New Phytol.">
        <title>Evolutionary innovations through gain and loss of genes in the ectomycorrhizal Boletales.</title>
        <authorList>
            <person name="Wu G."/>
            <person name="Miyauchi S."/>
            <person name="Morin E."/>
            <person name="Kuo A."/>
            <person name="Drula E."/>
            <person name="Varga T."/>
            <person name="Kohler A."/>
            <person name="Feng B."/>
            <person name="Cao Y."/>
            <person name="Lipzen A."/>
            <person name="Daum C."/>
            <person name="Hundley H."/>
            <person name="Pangilinan J."/>
            <person name="Johnson J."/>
            <person name="Barry K."/>
            <person name="LaButti K."/>
            <person name="Ng V."/>
            <person name="Ahrendt S."/>
            <person name="Min B."/>
            <person name="Choi I.G."/>
            <person name="Park H."/>
            <person name="Plett J.M."/>
            <person name="Magnuson J."/>
            <person name="Spatafora J.W."/>
            <person name="Nagy L.G."/>
            <person name="Henrissat B."/>
            <person name="Grigoriev I.V."/>
            <person name="Yang Z.L."/>
            <person name="Xu J."/>
            <person name="Martin F.M."/>
        </authorList>
    </citation>
    <scope>NUCLEOTIDE SEQUENCE</scope>
    <source>
        <strain evidence="1">KUC20120723A-06</strain>
    </source>
</reference>
<evidence type="ECO:0000313" key="1">
    <source>
        <dbReference type="EMBL" id="KAH7918893.1"/>
    </source>
</evidence>
<dbReference type="EMBL" id="MU266720">
    <property type="protein sequence ID" value="KAH7918893.1"/>
    <property type="molecule type" value="Genomic_DNA"/>
</dbReference>
<comment type="caution">
    <text evidence="1">The sequence shown here is derived from an EMBL/GenBank/DDBJ whole genome shotgun (WGS) entry which is preliminary data.</text>
</comment>
<keyword evidence="2" id="KW-1185">Reference proteome</keyword>
<protein>
    <submittedName>
        <fullName evidence="1">Uncharacterized protein</fullName>
    </submittedName>
</protein>
<proteinExistence type="predicted"/>
<dbReference type="Proteomes" id="UP000790709">
    <property type="component" value="Unassembled WGS sequence"/>
</dbReference>
<gene>
    <name evidence="1" type="ORF">BV22DRAFT_1134257</name>
</gene>
<accession>A0ACB8B1C0</accession>
<evidence type="ECO:0000313" key="2">
    <source>
        <dbReference type="Proteomes" id="UP000790709"/>
    </source>
</evidence>
<organism evidence="1 2">
    <name type="scientific">Leucogyrophana mollusca</name>
    <dbReference type="NCBI Taxonomy" id="85980"/>
    <lineage>
        <taxon>Eukaryota</taxon>
        <taxon>Fungi</taxon>
        <taxon>Dikarya</taxon>
        <taxon>Basidiomycota</taxon>
        <taxon>Agaricomycotina</taxon>
        <taxon>Agaricomycetes</taxon>
        <taxon>Agaricomycetidae</taxon>
        <taxon>Boletales</taxon>
        <taxon>Boletales incertae sedis</taxon>
        <taxon>Leucogyrophana</taxon>
    </lineage>
</organism>